<keyword evidence="5 6" id="KW-0472">Membrane</keyword>
<dbReference type="PANTHER" id="PTHR32322">
    <property type="entry name" value="INNER MEMBRANE TRANSPORTER"/>
    <property type="match status" value="1"/>
</dbReference>
<dbReference type="InterPro" id="IPR050638">
    <property type="entry name" value="AA-Vitamin_Transporters"/>
</dbReference>
<evidence type="ECO:0000256" key="3">
    <source>
        <dbReference type="ARBA" id="ARBA00022692"/>
    </source>
</evidence>
<feature type="transmembrane region" description="Helical" evidence="6">
    <location>
        <begin position="37"/>
        <end position="59"/>
    </location>
</feature>
<name>A0A1M5D166_9BACT</name>
<dbReference type="EMBL" id="FQUO01000010">
    <property type="protein sequence ID" value="SHF60557.1"/>
    <property type="molecule type" value="Genomic_DNA"/>
</dbReference>
<protein>
    <submittedName>
        <fullName evidence="8">EamA domain-containing membrane protein RarD</fullName>
    </submittedName>
</protein>
<evidence type="ECO:0000313" key="9">
    <source>
        <dbReference type="Proteomes" id="UP000184368"/>
    </source>
</evidence>
<feature type="transmembrane region" description="Helical" evidence="6">
    <location>
        <begin position="246"/>
        <end position="270"/>
    </location>
</feature>
<dbReference type="AlphaFoldDB" id="A0A1M5D166"/>
<proteinExistence type="inferred from homology"/>
<feature type="transmembrane region" description="Helical" evidence="6">
    <location>
        <begin position="127"/>
        <end position="144"/>
    </location>
</feature>
<evidence type="ECO:0000256" key="5">
    <source>
        <dbReference type="ARBA" id="ARBA00023136"/>
    </source>
</evidence>
<evidence type="ECO:0000313" key="8">
    <source>
        <dbReference type="EMBL" id="SHF60557.1"/>
    </source>
</evidence>
<keyword evidence="4 6" id="KW-1133">Transmembrane helix</keyword>
<dbReference type="InterPro" id="IPR000620">
    <property type="entry name" value="EamA_dom"/>
</dbReference>
<keyword evidence="9" id="KW-1185">Reference proteome</keyword>
<reference evidence="8 9" key="1">
    <citation type="submission" date="2016-11" db="EMBL/GenBank/DDBJ databases">
        <authorList>
            <person name="Jaros S."/>
            <person name="Januszkiewicz K."/>
            <person name="Wedrychowicz H."/>
        </authorList>
    </citation>
    <scope>NUCLEOTIDE SEQUENCE [LARGE SCALE GENOMIC DNA]</scope>
    <source>
        <strain evidence="8 9">DSM 26897</strain>
    </source>
</reference>
<dbReference type="STRING" id="1302690.BUE76_21330"/>
<feature type="transmembrane region" description="Helical" evidence="6">
    <location>
        <begin position="71"/>
        <end position="93"/>
    </location>
</feature>
<feature type="transmembrane region" description="Helical" evidence="6">
    <location>
        <begin position="12"/>
        <end position="31"/>
    </location>
</feature>
<feature type="transmembrane region" description="Helical" evidence="6">
    <location>
        <begin position="276"/>
        <end position="293"/>
    </location>
</feature>
<evidence type="ECO:0000256" key="2">
    <source>
        <dbReference type="ARBA" id="ARBA00007362"/>
    </source>
</evidence>
<feature type="transmembrane region" description="Helical" evidence="6">
    <location>
        <begin position="99"/>
        <end position="120"/>
    </location>
</feature>
<feature type="transmembrane region" description="Helical" evidence="6">
    <location>
        <begin position="188"/>
        <end position="206"/>
    </location>
</feature>
<gene>
    <name evidence="8" type="ORF">SAMN05444008_11028</name>
</gene>
<dbReference type="GO" id="GO:0016020">
    <property type="term" value="C:membrane"/>
    <property type="evidence" value="ECO:0007669"/>
    <property type="project" value="UniProtKB-SubCell"/>
</dbReference>
<accession>A0A1M5D166</accession>
<dbReference type="Proteomes" id="UP000184368">
    <property type="component" value="Unassembled WGS sequence"/>
</dbReference>
<dbReference type="InterPro" id="IPR037185">
    <property type="entry name" value="EmrE-like"/>
</dbReference>
<evidence type="ECO:0000256" key="1">
    <source>
        <dbReference type="ARBA" id="ARBA00004141"/>
    </source>
</evidence>
<dbReference type="RefSeq" id="WP_073044115.1">
    <property type="nucleotide sequence ID" value="NZ_FQUO01000010.1"/>
</dbReference>
<dbReference type="PANTHER" id="PTHR32322:SF2">
    <property type="entry name" value="EAMA DOMAIN-CONTAINING PROTEIN"/>
    <property type="match status" value="1"/>
</dbReference>
<evidence type="ECO:0000256" key="6">
    <source>
        <dbReference type="SAM" id="Phobius"/>
    </source>
</evidence>
<evidence type="ECO:0000256" key="4">
    <source>
        <dbReference type="ARBA" id="ARBA00022989"/>
    </source>
</evidence>
<feature type="domain" description="EamA" evidence="7">
    <location>
        <begin position="10"/>
        <end position="143"/>
    </location>
</feature>
<dbReference type="OrthoDB" id="9811486at2"/>
<organism evidence="8 9">
    <name type="scientific">Cnuella takakiae</name>
    <dbReference type="NCBI Taxonomy" id="1302690"/>
    <lineage>
        <taxon>Bacteria</taxon>
        <taxon>Pseudomonadati</taxon>
        <taxon>Bacteroidota</taxon>
        <taxon>Chitinophagia</taxon>
        <taxon>Chitinophagales</taxon>
        <taxon>Chitinophagaceae</taxon>
        <taxon>Cnuella</taxon>
    </lineage>
</organism>
<comment type="similarity">
    <text evidence="2">Belongs to the EamA transporter family.</text>
</comment>
<dbReference type="Pfam" id="PF00892">
    <property type="entry name" value="EamA"/>
    <property type="match status" value="2"/>
</dbReference>
<feature type="transmembrane region" description="Helical" evidence="6">
    <location>
        <begin position="156"/>
        <end position="176"/>
    </location>
</feature>
<comment type="subcellular location">
    <subcellularLocation>
        <location evidence="1">Membrane</location>
        <topology evidence="1">Multi-pass membrane protein</topology>
    </subcellularLocation>
</comment>
<keyword evidence="3 6" id="KW-0812">Transmembrane</keyword>
<feature type="transmembrane region" description="Helical" evidence="6">
    <location>
        <begin position="218"/>
        <end position="239"/>
    </location>
</feature>
<feature type="domain" description="EamA" evidence="7">
    <location>
        <begin position="156"/>
        <end position="292"/>
    </location>
</feature>
<evidence type="ECO:0000259" key="7">
    <source>
        <dbReference type="Pfam" id="PF00892"/>
    </source>
</evidence>
<dbReference type="SUPFAM" id="SSF103481">
    <property type="entry name" value="Multidrug resistance efflux transporter EmrE"/>
    <property type="match status" value="2"/>
</dbReference>
<sequence length="294" mass="32131">MSQHTHNLRAHLAVLATNLFFAANFSFVKLISPFPVAPIALNVLRLAFSLVLFWLLWLLAKEKQGIQRRHLGRFLLCGITGVAINQTFFIKGLTLTSTIHASLLIMVTPLLISLFAVWVLKEKMTRWKAIGLGLGIGGAALLVASKSGGSTGSNPLWGDTLILINAISYAAYYILVKPLMQAYSSLHVVRWVFTFGLFLILPFGWSETMAIGWSALDAAGIFSLFFVVFAGTFLTYVFTAYGIRHLGAAVAGSYIYTQPVFAVLIAIFVLGEQVTWDKLVAAALIFAGVWLVGK</sequence>